<organism evidence="1 2">
    <name type="scientific">Aspergillus welwitschiae</name>
    <dbReference type="NCBI Taxonomy" id="1341132"/>
    <lineage>
        <taxon>Eukaryota</taxon>
        <taxon>Fungi</taxon>
        <taxon>Dikarya</taxon>
        <taxon>Ascomycota</taxon>
        <taxon>Pezizomycotina</taxon>
        <taxon>Eurotiomycetes</taxon>
        <taxon>Eurotiomycetidae</taxon>
        <taxon>Eurotiales</taxon>
        <taxon>Aspergillaceae</taxon>
        <taxon>Aspergillus</taxon>
        <taxon>Aspergillus subgen. Circumdati</taxon>
    </lineage>
</organism>
<name>A0A3F3Q1K3_9EURO</name>
<dbReference type="AlphaFoldDB" id="A0A3F3Q1K3"/>
<proteinExistence type="predicted"/>
<accession>A0A3F3Q1K3</accession>
<dbReference type="Proteomes" id="UP000253729">
    <property type="component" value="Unassembled WGS sequence"/>
</dbReference>
<dbReference type="RefSeq" id="XP_026626033.1">
    <property type="nucleotide sequence ID" value="XM_026775585.1"/>
</dbReference>
<dbReference type="GeneID" id="38143941"/>
<reference evidence="1 2" key="1">
    <citation type="submission" date="2018-07" db="EMBL/GenBank/DDBJ databases">
        <title>The genomes of Aspergillus section Nigri reveals drivers in fungal speciation.</title>
        <authorList>
            <consortium name="DOE Joint Genome Institute"/>
            <person name="Vesth T.C."/>
            <person name="Nybo J."/>
            <person name="Theobald S."/>
            <person name="Brandl J."/>
            <person name="Frisvad J.C."/>
            <person name="Nielsen K.F."/>
            <person name="Lyhne E.K."/>
            <person name="Kogle M.E."/>
            <person name="Kuo A."/>
            <person name="Riley R."/>
            <person name="Clum A."/>
            <person name="Nolan M."/>
            <person name="Lipzen A."/>
            <person name="Salamov A."/>
            <person name="Henrissat B."/>
            <person name="Wiebenga A."/>
            <person name="De vries R.P."/>
            <person name="Grigoriev I.V."/>
            <person name="Mortensen U.H."/>
            <person name="Andersen M.R."/>
            <person name="Baker S.E."/>
        </authorList>
    </citation>
    <scope>NUCLEOTIDE SEQUENCE [LARGE SCALE GENOMIC DNA]</scope>
    <source>
        <strain evidence="1 2">CBS 139.54b</strain>
    </source>
</reference>
<dbReference type="EMBL" id="KZ852048">
    <property type="protein sequence ID" value="RDH33011.1"/>
    <property type="molecule type" value="Genomic_DNA"/>
</dbReference>
<sequence length="199" mass="22860">MPDCSSHGLRTFCQTPHEHRSHFRAQTLLAWLKNSPDFLGSWTPTLTSSRRHLMNYNSSNRAENPNDYHVRSRYLPGVKHHEFRIPPPTPLGAPAIHRKRSTLHSRLRFTGFGLACLILWLFNLTDARCQCSMIQRVRHLIRAQQPENVPTASEHIISRFADWDDDLFAWSLQIPEIRGSFKSGCLVFHHSGWAGGLNS</sequence>
<evidence type="ECO:0000313" key="2">
    <source>
        <dbReference type="Proteomes" id="UP000253729"/>
    </source>
</evidence>
<keyword evidence="2" id="KW-1185">Reference proteome</keyword>
<gene>
    <name evidence="1" type="ORF">BDQ94DRAFT_36364</name>
</gene>
<evidence type="ECO:0000313" key="1">
    <source>
        <dbReference type="EMBL" id="RDH33011.1"/>
    </source>
</evidence>
<protein>
    <submittedName>
        <fullName evidence="1">Uncharacterized protein</fullName>
    </submittedName>
</protein>